<reference evidence="10 11" key="1">
    <citation type="submission" date="2020-08" db="EMBL/GenBank/DDBJ databases">
        <title>Genomic Encyclopedia of Type Strains, Phase IV (KMG-IV): sequencing the most valuable type-strain genomes for metagenomic binning, comparative biology and taxonomic classification.</title>
        <authorList>
            <person name="Goeker M."/>
        </authorList>
    </citation>
    <scope>NUCLEOTIDE SEQUENCE [LARGE SCALE GENOMIC DNA]</scope>
    <source>
        <strain evidence="10 11">DSM 19612</strain>
    </source>
</reference>
<dbReference type="SUPFAM" id="SSF55804">
    <property type="entry name" value="Phoshotransferase/anion transport protein"/>
    <property type="match status" value="1"/>
</dbReference>
<dbReference type="PROSITE" id="PS00372">
    <property type="entry name" value="PTS_EIIA_TYPE_2_HIS"/>
    <property type="match status" value="1"/>
</dbReference>
<evidence type="ECO:0000259" key="7">
    <source>
        <dbReference type="PROSITE" id="PS51094"/>
    </source>
</evidence>
<evidence type="ECO:0000256" key="6">
    <source>
        <dbReference type="ARBA" id="ARBA00023163"/>
    </source>
</evidence>
<evidence type="ECO:0000313" key="11">
    <source>
        <dbReference type="Proteomes" id="UP000581688"/>
    </source>
</evidence>
<keyword evidence="5" id="KW-0010">Activator</keyword>
<feature type="domain" description="PTS EIIB type-2" evidence="8">
    <location>
        <begin position="415"/>
        <end position="505"/>
    </location>
</feature>
<dbReference type="InterPro" id="IPR036634">
    <property type="entry name" value="PRD_sf"/>
</dbReference>
<feature type="domain" description="PTS EIIA type-2" evidence="7">
    <location>
        <begin position="516"/>
        <end position="653"/>
    </location>
</feature>
<dbReference type="InterPro" id="IPR013011">
    <property type="entry name" value="PTS_EIIB_2"/>
</dbReference>
<dbReference type="Gene3D" id="3.40.930.10">
    <property type="entry name" value="Mannitol-specific EII, Chain A"/>
    <property type="match status" value="1"/>
</dbReference>
<dbReference type="CDD" id="cd00211">
    <property type="entry name" value="PTS_IIA_fru"/>
    <property type="match status" value="1"/>
</dbReference>
<evidence type="ECO:0000256" key="2">
    <source>
        <dbReference type="ARBA" id="ARBA00022737"/>
    </source>
</evidence>
<dbReference type="Pfam" id="PF08279">
    <property type="entry name" value="HTH_11"/>
    <property type="match status" value="1"/>
</dbReference>
<keyword evidence="6" id="KW-0804">Transcription</keyword>
<dbReference type="InterPro" id="IPR013196">
    <property type="entry name" value="HTH_11"/>
</dbReference>
<evidence type="ECO:0000256" key="3">
    <source>
        <dbReference type="ARBA" id="ARBA00023015"/>
    </source>
</evidence>
<protein>
    <submittedName>
        <fullName evidence="10">Activator of the mannose operon (Transcriptional antiterminator)</fullName>
    </submittedName>
</protein>
<dbReference type="CDD" id="cd05568">
    <property type="entry name" value="PTS_IIB_bgl_like"/>
    <property type="match status" value="1"/>
</dbReference>
<evidence type="ECO:0000256" key="4">
    <source>
        <dbReference type="ARBA" id="ARBA00023125"/>
    </source>
</evidence>
<dbReference type="PROSITE" id="PS00894">
    <property type="entry name" value="HTH_DEOR_1"/>
    <property type="match status" value="1"/>
</dbReference>
<dbReference type="Gene3D" id="1.10.1790.10">
    <property type="entry name" value="PRD domain"/>
    <property type="match status" value="2"/>
</dbReference>
<dbReference type="PANTHER" id="PTHR30185:SF12">
    <property type="entry name" value="TRANSCRIPTIONAL REGULATOR MANR"/>
    <property type="match status" value="1"/>
</dbReference>
<dbReference type="InterPro" id="IPR018356">
    <property type="entry name" value="Tscrpt_reg_HTH_DeoR_CS"/>
</dbReference>
<dbReference type="InterPro" id="IPR036388">
    <property type="entry name" value="WH-like_DNA-bd_sf"/>
</dbReference>
<dbReference type="GO" id="GO:0003677">
    <property type="term" value="F:DNA binding"/>
    <property type="evidence" value="ECO:0007669"/>
    <property type="project" value="UniProtKB-KW"/>
</dbReference>
<keyword evidence="11" id="KW-1185">Reference proteome</keyword>
<keyword evidence="1" id="KW-0808">Transferase</keyword>
<dbReference type="EMBL" id="JACHGH010000006">
    <property type="protein sequence ID" value="MBB6453791.1"/>
    <property type="molecule type" value="Genomic_DNA"/>
</dbReference>
<comment type="caution">
    <text evidence="10">The sequence shown here is derived from an EMBL/GenBank/DDBJ whole genome shotgun (WGS) entry which is preliminary data.</text>
</comment>
<sequence length="653" mass="74894">MHSRRSQLLHILLNTKEYSAVMSLSEMLYCSEKTIRNDLKALDEYLQDYQTLKIIRRPSLGVLLEGTDREKNNLKHKLNMEPSKMSGNNLFLHIIKLLLTSDEAVSSQRIANALYVSKGTVSAKLTEVEQWLSTYNLELIRRPNVGLKVDGPERDWRRALSDVVEQLADVDSFVLNLDQLHLLEGVLHPYEIAIIENEVRKIDRQLEFPLTDQSIVNLTVHIAIAIKRIKKGFRIEMPEYELIKLREKKEFLLATFLSEELEQKLSIKVPLSEIGYITLHFLGAHVRFAKEHLNAELDKTIGKIDQEAFRYVQQLVKKVSLVIDEQLYNDQELLVGLSIHFHSALNRLKHGLGMKNPMIKEIKNMYRYTFEVLLSFIPSLEQELQVDIPEDEVGYMVLHFQAALERLEKSRKYNLKTIIVCATGAGTSKLLEAKLSSLLPEMIILDTVSISHMKKMIQEQKPDFIISTVPLKEKLVPTVIVSPLLPLHEQKKVMEFYENSKQLNSQKSTAYPTLLKKISSDLIFLNINAKDKMDVIQILAQNMYENDYVTKKFGEDAKRREKLSSTYIGGGIAIPHGNVHEIIQSGIAVGRLTHPINWSNEKVQLVFMLANKEIAKEDVKKLFSELAILVEDEKVLKKLQDVGTVEEFCNAFQ</sequence>
<dbReference type="Gene3D" id="1.10.10.10">
    <property type="entry name" value="Winged helix-like DNA-binding domain superfamily/Winged helix DNA-binding domain"/>
    <property type="match status" value="1"/>
</dbReference>
<dbReference type="InterPro" id="IPR007737">
    <property type="entry name" value="Mga_HTH"/>
</dbReference>
<dbReference type="InterPro" id="IPR050661">
    <property type="entry name" value="BglG_antiterminators"/>
</dbReference>
<dbReference type="PROSITE" id="PS51094">
    <property type="entry name" value="PTS_EIIA_TYPE_2"/>
    <property type="match status" value="1"/>
</dbReference>
<dbReference type="Gene3D" id="3.40.50.2300">
    <property type="match status" value="1"/>
</dbReference>
<evidence type="ECO:0000313" key="10">
    <source>
        <dbReference type="EMBL" id="MBB6453791.1"/>
    </source>
</evidence>
<dbReference type="Proteomes" id="UP000581688">
    <property type="component" value="Unassembled WGS sequence"/>
</dbReference>
<accession>A0A841Q5X2</accession>
<name>A0A841Q5X2_9BACI</name>
<dbReference type="GO" id="GO:0009401">
    <property type="term" value="P:phosphoenolpyruvate-dependent sugar phosphotransferase system"/>
    <property type="evidence" value="ECO:0007669"/>
    <property type="project" value="InterPro"/>
</dbReference>
<feature type="domain" description="PRD" evidence="9">
    <location>
        <begin position="303"/>
        <end position="410"/>
    </location>
</feature>
<dbReference type="RefSeq" id="WP_174496661.1">
    <property type="nucleotide sequence ID" value="NZ_CADDWK010000008.1"/>
</dbReference>
<feature type="domain" description="PRD" evidence="9">
    <location>
        <begin position="186"/>
        <end position="291"/>
    </location>
</feature>
<dbReference type="InterPro" id="IPR036095">
    <property type="entry name" value="PTS_EIIB-like_sf"/>
</dbReference>
<evidence type="ECO:0000259" key="8">
    <source>
        <dbReference type="PROSITE" id="PS51099"/>
    </source>
</evidence>
<evidence type="ECO:0000259" key="9">
    <source>
        <dbReference type="PROSITE" id="PS51372"/>
    </source>
</evidence>
<organism evidence="10 11">
    <name type="scientific">Salirhabdus euzebyi</name>
    <dbReference type="NCBI Taxonomy" id="394506"/>
    <lineage>
        <taxon>Bacteria</taxon>
        <taxon>Bacillati</taxon>
        <taxon>Bacillota</taxon>
        <taxon>Bacilli</taxon>
        <taxon>Bacillales</taxon>
        <taxon>Bacillaceae</taxon>
        <taxon>Salirhabdus</taxon>
    </lineage>
</organism>
<keyword evidence="4" id="KW-0238">DNA-binding</keyword>
<dbReference type="SUPFAM" id="SSF52794">
    <property type="entry name" value="PTS system IIB component-like"/>
    <property type="match status" value="1"/>
</dbReference>
<dbReference type="Pfam" id="PF05043">
    <property type="entry name" value="Mga"/>
    <property type="match status" value="1"/>
</dbReference>
<keyword evidence="3" id="KW-0805">Transcription regulation</keyword>
<dbReference type="PANTHER" id="PTHR30185">
    <property type="entry name" value="CRYPTIC BETA-GLUCOSIDE BGL OPERON ANTITERMINATOR"/>
    <property type="match status" value="1"/>
</dbReference>
<dbReference type="PROSITE" id="PS51099">
    <property type="entry name" value="PTS_EIIB_TYPE_2"/>
    <property type="match status" value="1"/>
</dbReference>
<dbReference type="SUPFAM" id="SSF63520">
    <property type="entry name" value="PTS-regulatory domain, PRD"/>
    <property type="match status" value="2"/>
</dbReference>
<dbReference type="Pfam" id="PF00874">
    <property type="entry name" value="PRD"/>
    <property type="match status" value="2"/>
</dbReference>
<evidence type="ECO:0000256" key="5">
    <source>
        <dbReference type="ARBA" id="ARBA00023159"/>
    </source>
</evidence>
<evidence type="ECO:0000256" key="1">
    <source>
        <dbReference type="ARBA" id="ARBA00022679"/>
    </source>
</evidence>
<proteinExistence type="predicted"/>
<dbReference type="AlphaFoldDB" id="A0A841Q5X2"/>
<dbReference type="Pfam" id="PF00359">
    <property type="entry name" value="PTS_EIIA_2"/>
    <property type="match status" value="1"/>
</dbReference>
<dbReference type="GO" id="GO:0008982">
    <property type="term" value="F:protein-N(PI)-phosphohistidine-sugar phosphotransferase activity"/>
    <property type="evidence" value="ECO:0007669"/>
    <property type="project" value="InterPro"/>
</dbReference>
<gene>
    <name evidence="10" type="ORF">HNQ94_002242</name>
</gene>
<dbReference type="InterPro" id="IPR016152">
    <property type="entry name" value="PTrfase/Anion_transptr"/>
</dbReference>
<dbReference type="InterPro" id="IPR011608">
    <property type="entry name" value="PRD"/>
</dbReference>
<dbReference type="PROSITE" id="PS51372">
    <property type="entry name" value="PRD_2"/>
    <property type="match status" value="2"/>
</dbReference>
<keyword evidence="2" id="KW-0677">Repeat</keyword>
<dbReference type="GO" id="GO:0003700">
    <property type="term" value="F:DNA-binding transcription factor activity"/>
    <property type="evidence" value="ECO:0007669"/>
    <property type="project" value="InterPro"/>
</dbReference>
<dbReference type="InterPro" id="IPR002178">
    <property type="entry name" value="PTS_EIIA_type-2_dom"/>
</dbReference>